<dbReference type="EMBL" id="LNQE01001293">
    <property type="protein sequence ID" value="KUG19417.1"/>
    <property type="molecule type" value="Genomic_DNA"/>
</dbReference>
<proteinExistence type="inferred from homology"/>
<name>A0A0W8FET4_9ZZZZ</name>
<dbReference type="SUPFAM" id="SSF52402">
    <property type="entry name" value="Adenine nucleotide alpha hydrolases-like"/>
    <property type="match status" value="2"/>
</dbReference>
<dbReference type="PANTHER" id="PTHR46268:SF26">
    <property type="entry name" value="UNIVERSAL STRESS PROTEIN MJ0577"/>
    <property type="match status" value="1"/>
</dbReference>
<evidence type="ECO:0000313" key="3">
    <source>
        <dbReference type="EMBL" id="KUG19417.1"/>
    </source>
</evidence>
<dbReference type="Gene3D" id="3.40.50.620">
    <property type="entry name" value="HUPs"/>
    <property type="match status" value="2"/>
</dbReference>
<evidence type="ECO:0000259" key="2">
    <source>
        <dbReference type="Pfam" id="PF00582"/>
    </source>
</evidence>
<dbReference type="InterPro" id="IPR014729">
    <property type="entry name" value="Rossmann-like_a/b/a_fold"/>
</dbReference>
<evidence type="ECO:0000256" key="1">
    <source>
        <dbReference type="ARBA" id="ARBA00008791"/>
    </source>
</evidence>
<protein>
    <recommendedName>
        <fullName evidence="2">UspA domain-containing protein</fullName>
    </recommendedName>
</protein>
<accession>A0A0W8FET4</accession>
<dbReference type="Pfam" id="PF00582">
    <property type="entry name" value="Usp"/>
    <property type="match status" value="2"/>
</dbReference>
<feature type="domain" description="UspA" evidence="2">
    <location>
        <begin position="153"/>
        <end position="287"/>
    </location>
</feature>
<dbReference type="AlphaFoldDB" id="A0A0W8FET4"/>
<comment type="caution">
    <text evidence="3">The sequence shown here is derived from an EMBL/GenBank/DDBJ whole genome shotgun (WGS) entry which is preliminary data.</text>
</comment>
<dbReference type="InterPro" id="IPR006015">
    <property type="entry name" value="Universal_stress_UspA"/>
</dbReference>
<dbReference type="CDD" id="cd00293">
    <property type="entry name" value="USP-like"/>
    <property type="match status" value="2"/>
</dbReference>
<dbReference type="InterPro" id="IPR006016">
    <property type="entry name" value="UspA"/>
</dbReference>
<dbReference type="PANTHER" id="PTHR46268">
    <property type="entry name" value="STRESS RESPONSE PROTEIN NHAX"/>
    <property type="match status" value="1"/>
</dbReference>
<dbReference type="PRINTS" id="PR01438">
    <property type="entry name" value="UNVRSLSTRESS"/>
</dbReference>
<sequence>MFATMLFPVEISGVTERMFCAVSDLVRAGIREVTLLHVVLKREAEADPGAVEYSRKVLREWKRRLEAAGTPSVRYDVAVGIPWVEIIERAAQDQSSVILMGSHPAGILRETFLGNETENVLHHADRPVLILKLRLIEPVGEAACTLAKDRLLQRVLFATDFSPDAEKCIPFVEQTVHAGPEEVMVVHIQDLRTLAYATATQIEEFNRRDARRLSDLKQRFASLGFAKVTTVLRTGNAIAELLAIIASAEPTLVVIGAKGRSNLAPMMLGGVSETVAHAASSHVLVVR</sequence>
<organism evidence="3">
    <name type="scientific">hydrocarbon metagenome</name>
    <dbReference type="NCBI Taxonomy" id="938273"/>
    <lineage>
        <taxon>unclassified sequences</taxon>
        <taxon>metagenomes</taxon>
        <taxon>ecological metagenomes</taxon>
    </lineage>
</organism>
<comment type="similarity">
    <text evidence="1">Belongs to the universal stress protein A family.</text>
</comment>
<feature type="domain" description="UspA" evidence="2">
    <location>
        <begin position="1"/>
        <end position="132"/>
    </location>
</feature>
<gene>
    <name evidence="3" type="ORF">ASZ90_010858</name>
</gene>
<reference evidence="3" key="1">
    <citation type="journal article" date="2015" name="Proc. Natl. Acad. Sci. U.S.A.">
        <title>Networks of energetic and metabolic interactions define dynamics in microbial communities.</title>
        <authorList>
            <person name="Embree M."/>
            <person name="Liu J.K."/>
            <person name="Al-Bassam M.M."/>
            <person name="Zengler K."/>
        </authorList>
    </citation>
    <scope>NUCLEOTIDE SEQUENCE</scope>
</reference>